<dbReference type="Pfam" id="PF20567">
    <property type="entry name" value="DUF6776"/>
    <property type="match status" value="1"/>
</dbReference>
<keyword evidence="1" id="KW-0175">Coiled coil</keyword>
<keyword evidence="2" id="KW-1133">Transmembrane helix</keyword>
<dbReference type="RefSeq" id="WP_084335946.1">
    <property type="nucleotide sequence ID" value="NZ_CBKZNZ010000019.1"/>
</dbReference>
<dbReference type="AlphaFoldDB" id="A0A1G9Q2B9"/>
<accession>A0A1G9Q2B9</accession>
<feature type="transmembrane region" description="Helical" evidence="2">
    <location>
        <begin position="16"/>
        <end position="38"/>
    </location>
</feature>
<gene>
    <name evidence="3" type="ORF">SAMN05216186_1446</name>
</gene>
<evidence type="ECO:0000313" key="3">
    <source>
        <dbReference type="EMBL" id="SDM04495.1"/>
    </source>
</evidence>
<reference evidence="3 4" key="1">
    <citation type="submission" date="2016-10" db="EMBL/GenBank/DDBJ databases">
        <authorList>
            <person name="de Groot N.N."/>
        </authorList>
    </citation>
    <scope>NUCLEOTIDE SEQUENCE [LARGE SCALE GENOMIC DNA]</scope>
    <source>
        <strain evidence="3 4">JCM 21544</strain>
    </source>
</reference>
<keyword evidence="4" id="KW-1185">Reference proteome</keyword>
<evidence type="ECO:0008006" key="5">
    <source>
        <dbReference type="Google" id="ProtNLM"/>
    </source>
</evidence>
<proteinExistence type="predicted"/>
<protein>
    <recommendedName>
        <fullName evidence="5">Transmembrane protein</fullName>
    </recommendedName>
</protein>
<keyword evidence="2" id="KW-0472">Membrane</keyword>
<dbReference type="EMBL" id="FNFD01000044">
    <property type="protein sequence ID" value="SDM04495.1"/>
    <property type="molecule type" value="Genomic_DNA"/>
</dbReference>
<dbReference type="InterPro" id="IPR046703">
    <property type="entry name" value="DUF6776"/>
</dbReference>
<keyword evidence="2" id="KW-0812">Transmembrane</keyword>
<name>A0A1G9Q2B9_9PSED</name>
<dbReference type="Proteomes" id="UP000198706">
    <property type="component" value="Unassembled WGS sequence"/>
</dbReference>
<sequence length="241" mass="27970">MAGWEVRFTDPRRERFLRLALLILLIAVPAAFWAGQWWTARDVRETLDQRQALLMRLAEQEHDIEQLRQRLAVVASGERLGQQANEQNRLTIKLLEEQIFKLQQDLAFYKGVLAPASRREGLRIRAFELHTTDNSRQFRYKALLSRVGKDDKPLEGQLHITVQGLQNGKDVSLELSDLSDELAEKAIPFAFKHFQAFPEGGRFAVLELPEGFEPRQVKVRAEVKGQRQPLERTFKWIDEDK</sequence>
<evidence type="ECO:0000256" key="2">
    <source>
        <dbReference type="SAM" id="Phobius"/>
    </source>
</evidence>
<evidence type="ECO:0000256" key="1">
    <source>
        <dbReference type="SAM" id="Coils"/>
    </source>
</evidence>
<feature type="coiled-coil region" evidence="1">
    <location>
        <begin position="50"/>
        <end position="105"/>
    </location>
</feature>
<dbReference type="STRING" id="137658.SAMN05216186_1446"/>
<organism evidence="3 4">
    <name type="scientific">Pseudomonas indica</name>
    <dbReference type="NCBI Taxonomy" id="137658"/>
    <lineage>
        <taxon>Bacteria</taxon>
        <taxon>Pseudomonadati</taxon>
        <taxon>Pseudomonadota</taxon>
        <taxon>Gammaproteobacteria</taxon>
        <taxon>Pseudomonadales</taxon>
        <taxon>Pseudomonadaceae</taxon>
        <taxon>Pseudomonas</taxon>
    </lineage>
</organism>
<evidence type="ECO:0000313" key="4">
    <source>
        <dbReference type="Proteomes" id="UP000198706"/>
    </source>
</evidence>